<name>A0ABV4DPD2_9LACO</name>
<sequence>MQQEELALFDEDEKQGHLTGMVQSIFFEAPASFYKVAVVSIEQTDLELGAEVTITGNFPELVEGNSYYFKGKIVTHPKYGQQFQVLSYKPAVLASKKGVVAYLASDHFSGIGEKTAQKIVTQLGENAIEILLKDPTKAEELNLTAKQKESLLVGLKEDNGTEQTLIGLSSLGFSDNMAAKIFEKYHEKTLDILHQDPYRLAYEIEGIGFVRADQIAHELGFGATDPVRLKGALFESILQLSLQEGNTYTNGKELLQRTLELLEHSRSEKIEPELIADQLLQLGEAGQVISEDGRIYLKRYYYAEYESAKELQRLMERPKLKAVTEAELKKALAQIEAEEGITYGKSQKEAILQAVVSPVFLLTGGPGTGKTTIINGIVQLFAEIHELDLSEQRQVPILLAAPTGRAAKKMSESTGLYASTIHRLLGLNGREEQSSEEAKELEGALLIVDETSMVDTTLLHLLLQSIPDQMQVIFVGDKNQLPSVGPGQVFSDMLASEALPKKELEKIYRQGDGSTIISLAHEVKNGEVSKNLLQKTNDRSFISCQAHQVKDVVQKVVLAALKKQNKKDDIQLLAPMYRGEAGIDQLNLLLQDLLNPKKANTKEIVSGETIFRINDRVLHLVNDPENNIFNGDIGKVVGIEKSKNGQAKDKLVVAFDEQEVEFARKDLRNLTLAYCMSIHKSQGSEFPIVILPFVRQYSRMFARNLLYTALTRAKDKLILLGEPKAFADCIQTVALNRKTTLKNRLQELFEVTSNSMDKKTRPKTPKFILTAELVEQIDPMIGMNEFSPYDFLN</sequence>
<gene>
    <name evidence="3" type="primary">recD2</name>
    <name evidence="8" type="ORF">AALT52_03810</name>
</gene>
<keyword evidence="3" id="KW-0238">DNA-binding</keyword>
<keyword evidence="1 3" id="KW-0547">Nucleotide-binding</keyword>
<dbReference type="InterPro" id="IPR050534">
    <property type="entry name" value="Coronavir_polyprotein_1ab"/>
</dbReference>
<dbReference type="NCBIfam" id="TIGR01448">
    <property type="entry name" value="recD_rel"/>
    <property type="match status" value="1"/>
</dbReference>
<dbReference type="InterPro" id="IPR027785">
    <property type="entry name" value="UvrD-like_helicase_C"/>
</dbReference>
<keyword evidence="9" id="KW-1185">Reference proteome</keyword>
<evidence type="ECO:0000256" key="2">
    <source>
        <dbReference type="ARBA" id="ARBA00022840"/>
    </source>
</evidence>
<dbReference type="Pfam" id="PF18335">
    <property type="entry name" value="SH3_13"/>
    <property type="match status" value="1"/>
</dbReference>
<dbReference type="CDD" id="cd18809">
    <property type="entry name" value="SF1_C_RecD"/>
    <property type="match status" value="1"/>
</dbReference>
<evidence type="ECO:0000313" key="9">
    <source>
        <dbReference type="Proteomes" id="UP001565236"/>
    </source>
</evidence>
<dbReference type="Pfam" id="PF13604">
    <property type="entry name" value="AAA_30"/>
    <property type="match status" value="1"/>
</dbReference>
<dbReference type="Gene3D" id="2.30.30.940">
    <property type="match status" value="1"/>
</dbReference>
<keyword evidence="3" id="KW-0413">Isomerase</keyword>
<accession>A0ABV4DPD2</accession>
<feature type="domain" description="ATP-dependent RecD2 DNA helicase OB-fold" evidence="7">
    <location>
        <begin position="17"/>
        <end position="90"/>
    </location>
</feature>
<dbReference type="HAMAP" id="MF_01488">
    <property type="entry name" value="RecD2"/>
    <property type="match status" value="1"/>
</dbReference>
<evidence type="ECO:0000259" key="5">
    <source>
        <dbReference type="Pfam" id="PF14490"/>
    </source>
</evidence>
<feature type="domain" description="ATP-dependent RecD2 DNA helicase-like helix-hairpin-helix" evidence="5">
    <location>
        <begin position="158"/>
        <end position="248"/>
    </location>
</feature>
<dbReference type="Proteomes" id="UP001565236">
    <property type="component" value="Unassembled WGS sequence"/>
</dbReference>
<dbReference type="InterPro" id="IPR027417">
    <property type="entry name" value="P-loop_NTPase"/>
</dbReference>
<comment type="catalytic activity">
    <reaction evidence="3">
        <text>ATP + H2O = ADP + phosphate + H(+)</text>
        <dbReference type="Rhea" id="RHEA:13065"/>
        <dbReference type="ChEBI" id="CHEBI:15377"/>
        <dbReference type="ChEBI" id="CHEBI:15378"/>
        <dbReference type="ChEBI" id="CHEBI:30616"/>
        <dbReference type="ChEBI" id="CHEBI:43474"/>
        <dbReference type="ChEBI" id="CHEBI:456216"/>
        <dbReference type="EC" id="5.6.2.3"/>
    </reaction>
</comment>
<feature type="domain" description="UvrD-like helicase C-terminal" evidence="4">
    <location>
        <begin position="672"/>
        <end position="720"/>
    </location>
</feature>
<dbReference type="Gene3D" id="1.10.10.2220">
    <property type="match status" value="1"/>
</dbReference>
<dbReference type="InterPro" id="IPR006345">
    <property type="entry name" value="RecD2"/>
</dbReference>
<feature type="domain" description="ATP-dependent RecD2 DNA helicase SH3" evidence="6">
    <location>
        <begin position="586"/>
        <end position="655"/>
    </location>
</feature>
<evidence type="ECO:0000259" key="4">
    <source>
        <dbReference type="Pfam" id="PF13538"/>
    </source>
</evidence>
<keyword evidence="3" id="KW-0347">Helicase</keyword>
<dbReference type="RefSeq" id="WP_369941291.1">
    <property type="nucleotide sequence ID" value="NZ_JBCLUF010000009.1"/>
</dbReference>
<dbReference type="SUPFAM" id="SSF52540">
    <property type="entry name" value="P-loop containing nucleoside triphosphate hydrolases"/>
    <property type="match status" value="2"/>
</dbReference>
<dbReference type="EMBL" id="JBCLUF010000009">
    <property type="protein sequence ID" value="MEY8662018.1"/>
    <property type="molecule type" value="Genomic_DNA"/>
</dbReference>
<keyword evidence="3" id="KW-0378">Hydrolase</keyword>
<comment type="caution">
    <text evidence="8">The sequence shown here is derived from an EMBL/GenBank/DDBJ whole genome shotgun (WGS) entry which is preliminary data.</text>
</comment>
<dbReference type="Pfam" id="PF13538">
    <property type="entry name" value="UvrD_C_2"/>
    <property type="match status" value="1"/>
</dbReference>
<dbReference type="PANTHER" id="PTHR43788:SF6">
    <property type="entry name" value="DNA HELICASE B"/>
    <property type="match status" value="1"/>
</dbReference>
<evidence type="ECO:0000256" key="3">
    <source>
        <dbReference type="HAMAP-Rule" id="MF_01488"/>
    </source>
</evidence>
<dbReference type="PANTHER" id="PTHR43788">
    <property type="entry name" value="DNA2/NAM7 HELICASE FAMILY MEMBER"/>
    <property type="match status" value="1"/>
</dbReference>
<evidence type="ECO:0000313" key="8">
    <source>
        <dbReference type="EMBL" id="MEY8662018.1"/>
    </source>
</evidence>
<comment type="function">
    <text evidence="3">DNA-dependent ATPase and ATP-dependent 5'-3' DNA helicase. Has no activity on blunt DNA or DNA with 3'-overhangs, requires at least 10 bases of 5'-ssDNA for helicase activity.</text>
</comment>
<dbReference type="CDD" id="cd17933">
    <property type="entry name" value="DEXSc_RecD-like"/>
    <property type="match status" value="1"/>
</dbReference>
<organism evidence="8 9">
    <name type="scientific">Ligilactobacillus faecis</name>
    <dbReference type="NCBI Taxonomy" id="762833"/>
    <lineage>
        <taxon>Bacteria</taxon>
        <taxon>Bacillati</taxon>
        <taxon>Bacillota</taxon>
        <taxon>Bacilli</taxon>
        <taxon>Lactobacillales</taxon>
        <taxon>Lactobacillaceae</taxon>
        <taxon>Ligilactobacillus</taxon>
    </lineage>
</organism>
<dbReference type="EC" id="5.6.2.3" evidence="3"/>
<proteinExistence type="inferred from homology"/>
<comment type="similarity">
    <text evidence="3">Belongs to the RecD family. RecD2 subfamily.</text>
</comment>
<dbReference type="Pfam" id="PF14490">
    <property type="entry name" value="HHH_RecD2"/>
    <property type="match status" value="1"/>
</dbReference>
<dbReference type="Pfam" id="PF23139">
    <property type="entry name" value="OB_YrrC"/>
    <property type="match status" value="1"/>
</dbReference>
<protein>
    <recommendedName>
        <fullName evidence="3">ATP-dependent RecD2 DNA helicase</fullName>
        <ecNumber evidence="3">5.6.2.3</ecNumber>
    </recommendedName>
    <alternativeName>
        <fullName evidence="3">DNA 5'-3' helicase subunit RecD2</fullName>
    </alternativeName>
</protein>
<dbReference type="InterPro" id="IPR055446">
    <property type="entry name" value="RecD2_N_OB"/>
</dbReference>
<feature type="binding site" evidence="3">
    <location>
        <begin position="367"/>
        <end position="371"/>
    </location>
    <ligand>
        <name>ATP</name>
        <dbReference type="ChEBI" id="CHEBI:30616"/>
    </ligand>
</feature>
<dbReference type="InterPro" id="IPR029493">
    <property type="entry name" value="RecD2-like_HHH"/>
</dbReference>
<dbReference type="InterPro" id="IPR041451">
    <property type="entry name" value="RecD2_SH13"/>
</dbReference>
<evidence type="ECO:0000259" key="6">
    <source>
        <dbReference type="Pfam" id="PF18335"/>
    </source>
</evidence>
<keyword evidence="2 3" id="KW-0067">ATP-binding</keyword>
<evidence type="ECO:0000259" key="7">
    <source>
        <dbReference type="Pfam" id="PF23139"/>
    </source>
</evidence>
<evidence type="ECO:0000256" key="1">
    <source>
        <dbReference type="ARBA" id="ARBA00022741"/>
    </source>
</evidence>
<dbReference type="Gene3D" id="3.40.50.300">
    <property type="entry name" value="P-loop containing nucleotide triphosphate hydrolases"/>
    <property type="match status" value="2"/>
</dbReference>
<reference evidence="8 9" key="1">
    <citation type="submission" date="2024-03" db="EMBL/GenBank/DDBJ databases">
        <title>Mouse gut bacterial collection (mGBC) of GemPharmatech.</title>
        <authorList>
            <person name="He Y."/>
            <person name="Dong L."/>
            <person name="Wu D."/>
            <person name="Gao X."/>
            <person name="Lin Z."/>
        </authorList>
    </citation>
    <scope>NUCLEOTIDE SEQUENCE [LARGE SCALE GENOMIC DNA]</scope>
    <source>
        <strain evidence="8 9">15-30</strain>
    </source>
</reference>